<dbReference type="STRING" id="278938.A0A4Z1K264"/>
<keyword evidence="4" id="KW-1185">Reference proteome</keyword>
<feature type="domain" description="BTB" evidence="2">
    <location>
        <begin position="27"/>
        <end position="96"/>
    </location>
</feature>
<dbReference type="PROSITE" id="PS50097">
    <property type="entry name" value="BTB"/>
    <property type="match status" value="2"/>
</dbReference>
<evidence type="ECO:0000256" key="1">
    <source>
        <dbReference type="SAM" id="MobiDB-lite"/>
    </source>
</evidence>
<gene>
    <name evidence="3" type="ORF">BELL_0018g00080</name>
</gene>
<dbReference type="InterPro" id="IPR000210">
    <property type="entry name" value="BTB/POZ_dom"/>
</dbReference>
<feature type="compositionally biased region" description="Basic and acidic residues" evidence="1">
    <location>
        <begin position="1"/>
        <end position="15"/>
    </location>
</feature>
<dbReference type="AlphaFoldDB" id="A0A4Z1K264"/>
<name>A0A4Z1K264_9HELO</name>
<organism evidence="3 4">
    <name type="scientific">Botrytis elliptica</name>
    <dbReference type="NCBI Taxonomy" id="278938"/>
    <lineage>
        <taxon>Eukaryota</taxon>
        <taxon>Fungi</taxon>
        <taxon>Dikarya</taxon>
        <taxon>Ascomycota</taxon>
        <taxon>Pezizomycotina</taxon>
        <taxon>Leotiomycetes</taxon>
        <taxon>Helotiales</taxon>
        <taxon>Sclerotiniaceae</taxon>
        <taxon>Botrytis</taxon>
    </lineage>
</organism>
<feature type="domain" description="BTB" evidence="2">
    <location>
        <begin position="270"/>
        <end position="337"/>
    </location>
</feature>
<dbReference type="Gene3D" id="3.30.710.10">
    <property type="entry name" value="Potassium Channel Kv1.1, Chain A"/>
    <property type="match status" value="2"/>
</dbReference>
<dbReference type="Pfam" id="PF00651">
    <property type="entry name" value="BTB"/>
    <property type="match status" value="2"/>
</dbReference>
<sequence>MDPKSEAKSDPESTPKSHPFLSHIGIETVDLYVGPNRTHYRVHKNILCTKIPYFNKMFNSGFSEASNNSAEFPEDSPESFDVLLEWAYSQYHPLRPLNRVSPGSVSSNWNTINFYLLMDKLCIPDLMNEAMDLMRQFDKDNDFLPSINHGIWVYRRSLPGSKIRLYVLNSLLYAFSLNQEPDLTPMALLMGVVTRETDLTADFLTAVRGQVRGGPKSTNPSAGDGGIYHIHGEGIGCSCRKTIKKDEMDPSKKKSVTRATFLNIAGSQMVDIHVGKELKLFRVHKSLLCTRVPYFHKMFNSAFSESTTNSAVLREEDAEAFDVLVGWLYTNRLPPDTDTWDPIEVYILADRICLTELMDEVMDIIQNGFPLIPPDALIIYRGLPKDSKLRLFALDKITFEFSTLKRENLSLLVDVNAKSEEFALDFLTRIRSCVGCRTVISDPSKSYRCTYHSHEDGKCTSTRK</sequence>
<dbReference type="SMART" id="SM00225">
    <property type="entry name" value="BTB"/>
    <property type="match status" value="2"/>
</dbReference>
<proteinExistence type="predicted"/>
<dbReference type="InterPro" id="IPR011333">
    <property type="entry name" value="SKP1/BTB/POZ_sf"/>
</dbReference>
<accession>A0A4Z1K264</accession>
<evidence type="ECO:0000313" key="3">
    <source>
        <dbReference type="EMBL" id="TGO79955.1"/>
    </source>
</evidence>
<dbReference type="CDD" id="cd18186">
    <property type="entry name" value="BTB_POZ_ZBTB_KLHL-like"/>
    <property type="match status" value="2"/>
</dbReference>
<evidence type="ECO:0000259" key="2">
    <source>
        <dbReference type="PROSITE" id="PS50097"/>
    </source>
</evidence>
<feature type="region of interest" description="Disordered" evidence="1">
    <location>
        <begin position="1"/>
        <end position="20"/>
    </location>
</feature>
<protein>
    <recommendedName>
        <fullName evidence="2">BTB domain-containing protein</fullName>
    </recommendedName>
</protein>
<reference evidence="3 4" key="1">
    <citation type="submission" date="2017-12" db="EMBL/GenBank/DDBJ databases">
        <title>Comparative genomics of Botrytis spp.</title>
        <authorList>
            <person name="Valero-Jimenez C.A."/>
            <person name="Tapia P."/>
            <person name="Veloso J."/>
            <person name="Silva-Moreno E."/>
            <person name="Staats M."/>
            <person name="Valdes J.H."/>
            <person name="Van Kan J.A.L."/>
        </authorList>
    </citation>
    <scope>NUCLEOTIDE SEQUENCE [LARGE SCALE GENOMIC DNA]</scope>
    <source>
        <strain evidence="3 4">Be9601</strain>
    </source>
</reference>
<comment type="caution">
    <text evidence="3">The sequence shown here is derived from an EMBL/GenBank/DDBJ whole genome shotgun (WGS) entry which is preliminary data.</text>
</comment>
<dbReference type="SUPFAM" id="SSF54695">
    <property type="entry name" value="POZ domain"/>
    <property type="match status" value="2"/>
</dbReference>
<dbReference type="EMBL" id="PQXM01000018">
    <property type="protein sequence ID" value="TGO79955.1"/>
    <property type="molecule type" value="Genomic_DNA"/>
</dbReference>
<dbReference type="PANTHER" id="PTHR47843">
    <property type="entry name" value="BTB DOMAIN-CONTAINING PROTEIN-RELATED"/>
    <property type="match status" value="1"/>
</dbReference>
<dbReference type="Proteomes" id="UP000297229">
    <property type="component" value="Unassembled WGS sequence"/>
</dbReference>
<evidence type="ECO:0000313" key="4">
    <source>
        <dbReference type="Proteomes" id="UP000297229"/>
    </source>
</evidence>